<comment type="caution">
    <text evidence="3">The sequence shown here is derived from an EMBL/GenBank/DDBJ whole genome shotgun (WGS) entry which is preliminary data.</text>
</comment>
<keyword evidence="2" id="KW-0472">Membrane</keyword>
<feature type="transmembrane region" description="Helical" evidence="2">
    <location>
        <begin position="146"/>
        <end position="163"/>
    </location>
</feature>
<dbReference type="EMBL" id="JANBVO010000002">
    <property type="protein sequence ID" value="KAJ9156668.1"/>
    <property type="molecule type" value="Genomic_DNA"/>
</dbReference>
<dbReference type="Proteomes" id="UP001174694">
    <property type="component" value="Unassembled WGS sequence"/>
</dbReference>
<gene>
    <name evidence="3" type="ORF">NKR23_g1010</name>
</gene>
<feature type="region of interest" description="Disordered" evidence="1">
    <location>
        <begin position="711"/>
        <end position="737"/>
    </location>
</feature>
<keyword evidence="2" id="KW-0812">Transmembrane</keyword>
<organism evidence="3 4">
    <name type="scientific">Pleurostoma richardsiae</name>
    <dbReference type="NCBI Taxonomy" id="41990"/>
    <lineage>
        <taxon>Eukaryota</taxon>
        <taxon>Fungi</taxon>
        <taxon>Dikarya</taxon>
        <taxon>Ascomycota</taxon>
        <taxon>Pezizomycotina</taxon>
        <taxon>Sordariomycetes</taxon>
        <taxon>Sordariomycetidae</taxon>
        <taxon>Calosphaeriales</taxon>
        <taxon>Pleurostomataceae</taxon>
        <taxon>Pleurostoma</taxon>
    </lineage>
</organism>
<protein>
    <submittedName>
        <fullName evidence="3">Uncharacterized protein</fullName>
    </submittedName>
</protein>
<keyword evidence="4" id="KW-1185">Reference proteome</keyword>
<keyword evidence="2" id="KW-1133">Transmembrane helix</keyword>
<feature type="transmembrane region" description="Helical" evidence="2">
    <location>
        <begin position="25"/>
        <end position="47"/>
    </location>
</feature>
<feature type="transmembrane region" description="Helical" evidence="2">
    <location>
        <begin position="601"/>
        <end position="624"/>
    </location>
</feature>
<evidence type="ECO:0000256" key="2">
    <source>
        <dbReference type="SAM" id="Phobius"/>
    </source>
</evidence>
<accession>A0AA38VXA1</accession>
<dbReference type="AlphaFoldDB" id="A0AA38VXA1"/>
<evidence type="ECO:0000256" key="1">
    <source>
        <dbReference type="SAM" id="MobiDB-lite"/>
    </source>
</evidence>
<evidence type="ECO:0000313" key="3">
    <source>
        <dbReference type="EMBL" id="KAJ9156668.1"/>
    </source>
</evidence>
<sequence length="737" mass="80974">MPTQHIKHEKSVEADVRLEYRWNSIYLLAFYLPILILPWILTCILASRPLNYPSYINQQGIFTKDDVRDIGRVRTATDALSRIASTLAVPIVCAVLSQAAVVYAEHRKPGQRPLSVRQLFVLADGSWADVPTLWESLAHASMRTRFLWMGAGLVLVAAVQPALQSLLIPDDQKLIVTHDDTCIWGYGDGCSWSPQRPAGIDAEPGLLEQVPRDLIVQKVQSRVLSFDPKDVQEHLWPEPGFVSEGEEYSALDRGTLSYYYDSSSRSPNYQPTYFVSAFTNDTRTGVLRYHALRHNSTAKCEEVDHSLFPSECSGSRPFTTNYTRDGLDVRICVPGDYGKVPWTLSRNMQNVSEEFWLDVVIAEGSHSYYSLKPNTKDFAVHCTADSTRGYFELGNFQTNYAWGPLLEIWPSIADMESNFNDELFVSGKDLGKLAEPAPAIPIEWELTDSPFNTGTLKTPGPLMIAALALFGNSSFFVAAKNATEDTMEATVDIICQQSTVPFDSYGSDFASLSTAPAKYAVDICDPTSGARLANSSYNLDQLVWGSLQGFSDNDTAKEMLEITMYFANEIHLTSIGLQDQVSGRTVYTSPGTQVSKPRRSLPGIVIISLLISLQVIALVGLAWYTASTPTWTTKLDAFALARIGARLGPRLRDAGLDFDIGDHAGSVAALKALGKMNGLIGIEEHEKGEERRLLPIESRIESELELGEGRSASAASAGAPAALTAGKSEKTGRVLDI</sequence>
<name>A0AA38VXA1_9PEZI</name>
<feature type="transmembrane region" description="Helical" evidence="2">
    <location>
        <begin position="83"/>
        <end position="104"/>
    </location>
</feature>
<proteinExistence type="predicted"/>
<feature type="compositionally biased region" description="Basic and acidic residues" evidence="1">
    <location>
        <begin position="727"/>
        <end position="737"/>
    </location>
</feature>
<evidence type="ECO:0000313" key="4">
    <source>
        <dbReference type="Proteomes" id="UP001174694"/>
    </source>
</evidence>
<reference evidence="3" key="1">
    <citation type="submission" date="2022-07" db="EMBL/GenBank/DDBJ databases">
        <title>Fungi with potential for degradation of polypropylene.</title>
        <authorList>
            <person name="Gostincar C."/>
        </authorList>
    </citation>
    <scope>NUCLEOTIDE SEQUENCE</scope>
    <source>
        <strain evidence="3">EXF-13308</strain>
    </source>
</reference>
<feature type="compositionally biased region" description="Low complexity" evidence="1">
    <location>
        <begin position="711"/>
        <end position="726"/>
    </location>
</feature>